<keyword evidence="4" id="KW-0547">Nucleotide-binding</keyword>
<keyword evidence="5" id="KW-0067">ATP-binding</keyword>
<proteinExistence type="predicted"/>
<evidence type="ECO:0000256" key="6">
    <source>
        <dbReference type="ARBA" id="ARBA00048539"/>
    </source>
</evidence>
<evidence type="ECO:0000256" key="5">
    <source>
        <dbReference type="ARBA" id="ARBA00022840"/>
    </source>
</evidence>
<dbReference type="InterPro" id="IPR011063">
    <property type="entry name" value="TilS/TtcA_N"/>
</dbReference>
<reference evidence="8" key="1">
    <citation type="submission" date="2018-05" db="EMBL/GenBank/DDBJ databases">
        <authorList>
            <person name="Lanie J.A."/>
            <person name="Ng W.-L."/>
            <person name="Kazmierczak K.M."/>
            <person name="Andrzejewski T.M."/>
            <person name="Davidsen T.M."/>
            <person name="Wayne K.J."/>
            <person name="Tettelin H."/>
            <person name="Glass J.I."/>
            <person name="Rusch D."/>
            <person name="Podicherti R."/>
            <person name="Tsui H.-C.T."/>
            <person name="Winkler M.E."/>
        </authorList>
    </citation>
    <scope>NUCLEOTIDE SEQUENCE</scope>
</reference>
<dbReference type="Gene3D" id="3.40.50.620">
    <property type="entry name" value="HUPs"/>
    <property type="match status" value="1"/>
</dbReference>
<evidence type="ECO:0000256" key="1">
    <source>
        <dbReference type="ARBA" id="ARBA00013267"/>
    </source>
</evidence>
<dbReference type="AlphaFoldDB" id="A0A381W319"/>
<protein>
    <recommendedName>
        <fullName evidence="1">tRNA(Ile)-lysidine synthetase</fullName>
        <ecNumber evidence="1">6.3.4.19</ecNumber>
    </recommendedName>
</protein>
<evidence type="ECO:0000256" key="2">
    <source>
        <dbReference type="ARBA" id="ARBA00022598"/>
    </source>
</evidence>
<keyword evidence="2" id="KW-0436">Ligase</keyword>
<accession>A0A381W319</accession>
<dbReference type="PANTHER" id="PTHR43033">
    <property type="entry name" value="TRNA(ILE)-LYSIDINE SYNTHASE-RELATED"/>
    <property type="match status" value="1"/>
</dbReference>
<dbReference type="NCBIfam" id="TIGR02432">
    <property type="entry name" value="lysidine_TilS_N"/>
    <property type="match status" value="1"/>
</dbReference>
<comment type="catalytic activity">
    <reaction evidence="6">
        <text>cytidine(34) in tRNA(Ile2) + L-lysine + ATP = lysidine(34) in tRNA(Ile2) + AMP + diphosphate + H(+)</text>
        <dbReference type="Rhea" id="RHEA:43744"/>
        <dbReference type="Rhea" id="RHEA-COMP:10625"/>
        <dbReference type="Rhea" id="RHEA-COMP:10670"/>
        <dbReference type="ChEBI" id="CHEBI:15378"/>
        <dbReference type="ChEBI" id="CHEBI:30616"/>
        <dbReference type="ChEBI" id="CHEBI:32551"/>
        <dbReference type="ChEBI" id="CHEBI:33019"/>
        <dbReference type="ChEBI" id="CHEBI:82748"/>
        <dbReference type="ChEBI" id="CHEBI:83665"/>
        <dbReference type="ChEBI" id="CHEBI:456215"/>
        <dbReference type="EC" id="6.3.4.19"/>
    </reaction>
</comment>
<evidence type="ECO:0000313" key="8">
    <source>
        <dbReference type="EMBL" id="SVA46283.1"/>
    </source>
</evidence>
<dbReference type="CDD" id="cd01992">
    <property type="entry name" value="TilS_N"/>
    <property type="match status" value="1"/>
</dbReference>
<gene>
    <name evidence="8" type="ORF">METZ01_LOCUS99137</name>
</gene>
<evidence type="ECO:0000256" key="4">
    <source>
        <dbReference type="ARBA" id="ARBA00022741"/>
    </source>
</evidence>
<dbReference type="SUPFAM" id="SSF52402">
    <property type="entry name" value="Adenine nucleotide alpha hydrolases-like"/>
    <property type="match status" value="1"/>
</dbReference>
<dbReference type="EMBL" id="UINC01010404">
    <property type="protein sequence ID" value="SVA46283.1"/>
    <property type="molecule type" value="Genomic_DNA"/>
</dbReference>
<name>A0A381W319_9ZZZZ</name>
<organism evidence="8">
    <name type="scientific">marine metagenome</name>
    <dbReference type="NCBI Taxonomy" id="408172"/>
    <lineage>
        <taxon>unclassified sequences</taxon>
        <taxon>metagenomes</taxon>
        <taxon>ecological metagenomes</taxon>
    </lineage>
</organism>
<dbReference type="PANTHER" id="PTHR43033:SF1">
    <property type="entry name" value="TRNA(ILE)-LYSIDINE SYNTHASE-RELATED"/>
    <property type="match status" value="1"/>
</dbReference>
<dbReference type="GO" id="GO:0032267">
    <property type="term" value="F:tRNA(Ile)-lysidine synthase activity"/>
    <property type="evidence" value="ECO:0007669"/>
    <property type="project" value="UniProtKB-EC"/>
</dbReference>
<dbReference type="GO" id="GO:0005524">
    <property type="term" value="F:ATP binding"/>
    <property type="evidence" value="ECO:0007669"/>
    <property type="project" value="UniProtKB-KW"/>
</dbReference>
<dbReference type="GO" id="GO:0008033">
    <property type="term" value="P:tRNA processing"/>
    <property type="evidence" value="ECO:0007669"/>
    <property type="project" value="UniProtKB-KW"/>
</dbReference>
<feature type="domain" description="tRNA(Ile)-lysidine/2-thiocytidine synthase N-terminal" evidence="7">
    <location>
        <begin position="1"/>
        <end position="168"/>
    </location>
</feature>
<dbReference type="InterPro" id="IPR014729">
    <property type="entry name" value="Rossmann-like_a/b/a_fold"/>
</dbReference>
<sequence>MALLFLLNVWIKKNKGSLVALIVDHKIRKDSGKEAKTVCDYLKKHKIRSKIINISKKNVLKKTMSEARQNRFLQMVRYCKKYKFLHLFVGHHNNDNIETFLLRKIAGSNFEGLRSMQHKTIIKGIQILRPLLSFNKLAIIRFNKSNNIEYFEDPSNDNSDYARVAVRKFLLQESIHISNIEKDFNLIQKYYPFYKQKLFQNFHKINIHTFNDEIVVNYKKFAMIEKEIKIKIIEIIYKFLMPRRNILRYAKVIKALDLIEKKSSITTNLAGMHINKGNFFISFML</sequence>
<evidence type="ECO:0000256" key="3">
    <source>
        <dbReference type="ARBA" id="ARBA00022694"/>
    </source>
</evidence>
<dbReference type="InterPro" id="IPR012795">
    <property type="entry name" value="tRNA_Ile_lys_synt_N"/>
</dbReference>
<keyword evidence="3" id="KW-0819">tRNA processing</keyword>
<dbReference type="InterPro" id="IPR012094">
    <property type="entry name" value="tRNA_Ile_lys_synt"/>
</dbReference>
<dbReference type="EC" id="6.3.4.19" evidence="1"/>
<dbReference type="Pfam" id="PF01171">
    <property type="entry name" value="ATP_bind_3"/>
    <property type="match status" value="1"/>
</dbReference>
<evidence type="ECO:0000259" key="7">
    <source>
        <dbReference type="Pfam" id="PF01171"/>
    </source>
</evidence>